<evidence type="ECO:0000256" key="3">
    <source>
        <dbReference type="ARBA" id="ARBA00012438"/>
    </source>
</evidence>
<keyword evidence="8" id="KW-0547">Nucleotide-binding</keyword>
<dbReference type="CDD" id="cd00130">
    <property type="entry name" value="PAS"/>
    <property type="match status" value="1"/>
</dbReference>
<dbReference type="SUPFAM" id="SSF47384">
    <property type="entry name" value="Homodimeric domain of signal transducing histidine kinase"/>
    <property type="match status" value="1"/>
</dbReference>
<evidence type="ECO:0000256" key="16">
    <source>
        <dbReference type="SAM" id="Phobius"/>
    </source>
</evidence>
<evidence type="ECO:0000259" key="17">
    <source>
        <dbReference type="PROSITE" id="PS50109"/>
    </source>
</evidence>
<dbReference type="CDD" id="cd16922">
    <property type="entry name" value="HATPase_EvgS-ArcB-TorS-like"/>
    <property type="match status" value="1"/>
</dbReference>
<dbReference type="InterPro" id="IPR013656">
    <property type="entry name" value="PAS_4"/>
</dbReference>
<dbReference type="GO" id="GO:0000155">
    <property type="term" value="F:phosphorelay sensor kinase activity"/>
    <property type="evidence" value="ECO:0007669"/>
    <property type="project" value="InterPro"/>
</dbReference>
<comment type="subcellular location">
    <subcellularLocation>
        <location evidence="2">Cell membrane</location>
        <topology evidence="2">Multi-pass membrane protein</topology>
    </subcellularLocation>
</comment>
<dbReference type="EC" id="2.7.13.3" evidence="3"/>
<dbReference type="PROSITE" id="PS50110">
    <property type="entry name" value="RESPONSE_REGULATORY"/>
    <property type="match status" value="1"/>
</dbReference>
<dbReference type="Pfam" id="PF08448">
    <property type="entry name" value="PAS_4"/>
    <property type="match status" value="1"/>
</dbReference>
<dbReference type="InterPro" id="IPR011006">
    <property type="entry name" value="CheY-like_superfamily"/>
</dbReference>
<dbReference type="SUPFAM" id="SSF55785">
    <property type="entry name" value="PYP-like sensor domain (PAS domain)"/>
    <property type="match status" value="1"/>
</dbReference>
<keyword evidence="5 14" id="KW-0597">Phosphoprotein</keyword>
<keyword evidence="12" id="KW-0902">Two-component regulatory system</keyword>
<keyword evidence="9" id="KW-0418">Kinase</keyword>
<evidence type="ECO:0000256" key="11">
    <source>
        <dbReference type="ARBA" id="ARBA00022989"/>
    </source>
</evidence>
<dbReference type="CDD" id="cd17546">
    <property type="entry name" value="REC_hyHK_CKI1_RcsC-like"/>
    <property type="match status" value="1"/>
</dbReference>
<comment type="caution">
    <text evidence="20">The sequence shown here is derived from an EMBL/GenBank/DDBJ whole genome shotgun (WGS) entry which is preliminary data.</text>
</comment>
<evidence type="ECO:0000256" key="7">
    <source>
        <dbReference type="ARBA" id="ARBA00022692"/>
    </source>
</evidence>
<dbReference type="PANTHER" id="PTHR45339">
    <property type="entry name" value="HYBRID SIGNAL TRANSDUCTION HISTIDINE KINASE J"/>
    <property type="match status" value="1"/>
</dbReference>
<dbReference type="SUPFAM" id="SSF55874">
    <property type="entry name" value="ATPase domain of HSP90 chaperone/DNA topoisomerase II/histidine kinase"/>
    <property type="match status" value="1"/>
</dbReference>
<dbReference type="InterPro" id="IPR003661">
    <property type="entry name" value="HisK_dim/P_dom"/>
</dbReference>
<dbReference type="NCBIfam" id="TIGR00229">
    <property type="entry name" value="sensory_box"/>
    <property type="match status" value="1"/>
</dbReference>
<dbReference type="CDD" id="cd00082">
    <property type="entry name" value="HisKA"/>
    <property type="match status" value="1"/>
</dbReference>
<dbReference type="FunFam" id="3.30.565.10:FF:000010">
    <property type="entry name" value="Sensor histidine kinase RcsC"/>
    <property type="match status" value="1"/>
</dbReference>
<dbReference type="Proteomes" id="UP000189670">
    <property type="component" value="Unassembled WGS sequence"/>
</dbReference>
<protein>
    <recommendedName>
        <fullName evidence="3">histidine kinase</fullName>
        <ecNumber evidence="3">2.7.13.3</ecNumber>
    </recommendedName>
</protein>
<feature type="coiled-coil region" evidence="15">
    <location>
        <begin position="391"/>
        <end position="423"/>
    </location>
</feature>
<name>A0A1V1PI48_9BACT</name>
<evidence type="ECO:0000259" key="18">
    <source>
        <dbReference type="PROSITE" id="PS50110"/>
    </source>
</evidence>
<dbReference type="InterPro" id="IPR003594">
    <property type="entry name" value="HATPase_dom"/>
</dbReference>
<evidence type="ECO:0000256" key="4">
    <source>
        <dbReference type="ARBA" id="ARBA00022475"/>
    </source>
</evidence>
<dbReference type="Gene3D" id="3.30.450.20">
    <property type="entry name" value="PAS domain"/>
    <property type="match status" value="1"/>
</dbReference>
<evidence type="ECO:0000256" key="12">
    <source>
        <dbReference type="ARBA" id="ARBA00023012"/>
    </source>
</evidence>
<organism evidence="20 21">
    <name type="scientific">Candidatus Magnetoglobus multicellularis str. Araruama</name>
    <dbReference type="NCBI Taxonomy" id="890399"/>
    <lineage>
        <taxon>Bacteria</taxon>
        <taxon>Pseudomonadati</taxon>
        <taxon>Thermodesulfobacteriota</taxon>
        <taxon>Desulfobacteria</taxon>
        <taxon>Desulfobacterales</taxon>
        <taxon>Desulfobacteraceae</taxon>
        <taxon>Candidatus Magnetoglobus</taxon>
    </lineage>
</organism>
<dbReference type="PANTHER" id="PTHR45339:SF1">
    <property type="entry name" value="HYBRID SIGNAL TRANSDUCTION HISTIDINE KINASE J"/>
    <property type="match status" value="1"/>
</dbReference>
<evidence type="ECO:0000256" key="5">
    <source>
        <dbReference type="ARBA" id="ARBA00022553"/>
    </source>
</evidence>
<evidence type="ECO:0000256" key="1">
    <source>
        <dbReference type="ARBA" id="ARBA00000085"/>
    </source>
</evidence>
<dbReference type="GO" id="GO:0005886">
    <property type="term" value="C:plasma membrane"/>
    <property type="evidence" value="ECO:0007669"/>
    <property type="project" value="UniProtKB-SubCell"/>
</dbReference>
<dbReference type="SMART" id="SM00388">
    <property type="entry name" value="HisKA"/>
    <property type="match status" value="1"/>
</dbReference>
<keyword evidence="10" id="KW-0067">ATP-binding</keyword>
<evidence type="ECO:0000256" key="9">
    <source>
        <dbReference type="ARBA" id="ARBA00022777"/>
    </source>
</evidence>
<evidence type="ECO:0000259" key="19">
    <source>
        <dbReference type="PROSITE" id="PS50112"/>
    </source>
</evidence>
<keyword evidence="15" id="KW-0175">Coiled coil</keyword>
<keyword evidence="6" id="KW-0808">Transferase</keyword>
<dbReference type="SMART" id="SM00091">
    <property type="entry name" value="PAS"/>
    <property type="match status" value="1"/>
</dbReference>
<reference evidence="21" key="1">
    <citation type="submission" date="2012-11" db="EMBL/GenBank/DDBJ databases">
        <authorList>
            <person name="Lucero-Rivera Y.E."/>
            <person name="Tovar-Ramirez D."/>
        </authorList>
    </citation>
    <scope>NUCLEOTIDE SEQUENCE [LARGE SCALE GENOMIC DNA]</scope>
    <source>
        <strain evidence="21">Araruama</strain>
    </source>
</reference>
<evidence type="ECO:0000256" key="8">
    <source>
        <dbReference type="ARBA" id="ARBA00022741"/>
    </source>
</evidence>
<dbReference type="GO" id="GO:0005524">
    <property type="term" value="F:ATP binding"/>
    <property type="evidence" value="ECO:0007669"/>
    <property type="project" value="UniProtKB-KW"/>
</dbReference>
<proteinExistence type="predicted"/>
<dbReference type="InterPro" id="IPR005467">
    <property type="entry name" value="His_kinase_dom"/>
</dbReference>
<dbReference type="Gene3D" id="3.30.565.10">
    <property type="entry name" value="Histidine kinase-like ATPase, C-terminal domain"/>
    <property type="match status" value="1"/>
</dbReference>
<dbReference type="EMBL" id="ATBP01000003">
    <property type="protein sequence ID" value="ETR74579.1"/>
    <property type="molecule type" value="Genomic_DNA"/>
</dbReference>
<dbReference type="Pfam" id="PF00072">
    <property type="entry name" value="Response_reg"/>
    <property type="match status" value="1"/>
</dbReference>
<dbReference type="PROSITE" id="PS50112">
    <property type="entry name" value="PAS"/>
    <property type="match status" value="1"/>
</dbReference>
<feature type="transmembrane region" description="Helical" evidence="16">
    <location>
        <begin position="24"/>
        <end position="45"/>
    </location>
</feature>
<evidence type="ECO:0000256" key="6">
    <source>
        <dbReference type="ARBA" id="ARBA00022679"/>
    </source>
</evidence>
<keyword evidence="4" id="KW-1003">Cell membrane</keyword>
<dbReference type="InterPro" id="IPR035965">
    <property type="entry name" value="PAS-like_dom_sf"/>
</dbReference>
<dbReference type="Pfam" id="PF02518">
    <property type="entry name" value="HATPase_c"/>
    <property type="match status" value="1"/>
</dbReference>
<dbReference type="InterPro" id="IPR036097">
    <property type="entry name" value="HisK_dim/P_sf"/>
</dbReference>
<dbReference type="SMART" id="SM00387">
    <property type="entry name" value="HATPase_c"/>
    <property type="match status" value="1"/>
</dbReference>
<dbReference type="FunFam" id="1.10.287.130:FF:000003">
    <property type="entry name" value="Histidine kinase"/>
    <property type="match status" value="1"/>
</dbReference>
<dbReference type="InterPro" id="IPR001789">
    <property type="entry name" value="Sig_transdc_resp-reg_receiver"/>
</dbReference>
<dbReference type="Gene3D" id="1.10.287.130">
    <property type="match status" value="1"/>
</dbReference>
<evidence type="ECO:0000256" key="10">
    <source>
        <dbReference type="ARBA" id="ARBA00022840"/>
    </source>
</evidence>
<feature type="domain" description="Response regulatory" evidence="18">
    <location>
        <begin position="662"/>
        <end position="732"/>
    </location>
</feature>
<keyword evidence="7 16" id="KW-0812">Transmembrane</keyword>
<keyword evidence="11 16" id="KW-1133">Transmembrane helix</keyword>
<feature type="modified residue" description="4-aspartylphosphate" evidence="14">
    <location>
        <position position="714"/>
    </location>
</feature>
<keyword evidence="13 16" id="KW-0472">Membrane</keyword>
<evidence type="ECO:0000313" key="20">
    <source>
        <dbReference type="EMBL" id="ETR74579.1"/>
    </source>
</evidence>
<feature type="transmembrane region" description="Helical" evidence="16">
    <location>
        <begin position="162"/>
        <end position="184"/>
    </location>
</feature>
<dbReference type="InterPro" id="IPR000014">
    <property type="entry name" value="PAS"/>
</dbReference>
<dbReference type="PRINTS" id="PR00344">
    <property type="entry name" value="BCTRLSENSOR"/>
</dbReference>
<evidence type="ECO:0000256" key="15">
    <source>
        <dbReference type="SAM" id="Coils"/>
    </source>
</evidence>
<evidence type="ECO:0000256" key="13">
    <source>
        <dbReference type="ARBA" id="ARBA00023136"/>
    </source>
</evidence>
<sequence length="732" mass="83007">MVQSKDMPIPVTQSISFQLAKKGFIAAILMALILGIAQSIWGYFLQKQINNNTIQEILNAVRDSATQSIVNNDKNFSRMMLGSLIKKDFILEATIYSKAHAVFVSVKNYSSVDAPYRFITKLISDEYFQNSIPLIYEQSLRVGTLELTVDHHQLLSPLYQRAILSILLSTILILIICIIMFAVFQRNVTNQLEVIIQSFRSINPRMIDNAQLKPLPGHEKDELGLLITIANEFIRANAHHMLERIAAEKQLRMLNEDLEYRVKERTDRLYKKIVQYEKAEKQLRMYERIVSSTTDMIGLIDQNHQYILVNESYETAFGKDPSELIGKNIEELFGTEMKDQLEPKLERCFNGETIAFEIWYTYPKTGNRYMSVHYSPWIQDNIIEHVVVSGRDITRLKRAEEQLQLARAEAEEANNAKSEFLARMSHEIRTPLNAVIGLTHLAMQTNLTNKQYDYLNKIGISSQSLLTVINDILDFSKIEAGKLTIEHVNFQLDEVLEKLSSILSIKAHEKGLELIFEIAPEVPNKLVGDPLRLGQILTNLTNNAIKFTEQGEVIIRVQSRKIDDCKAMLTFSVIDSGIGMNAKQITRLFKSFSQADTYITRKYGGSGLGLSICKGLIEIMGGTITVSSAPGKGSTFSFNCPFDWKDSDTSSEMKSKDNSKIHILLVDDNKASRIIFKKTLISFSFRVTEAGSGQEALDILSSNRDHPFSLVLVDWKMPEMDGIELTKKSKPC</sequence>
<feature type="domain" description="Histidine kinase" evidence="17">
    <location>
        <begin position="423"/>
        <end position="644"/>
    </location>
</feature>
<dbReference type="Pfam" id="PF00512">
    <property type="entry name" value="HisKA"/>
    <property type="match status" value="1"/>
</dbReference>
<dbReference type="AlphaFoldDB" id="A0A1V1PI48"/>
<comment type="catalytic activity">
    <reaction evidence="1">
        <text>ATP + protein L-histidine = ADP + protein N-phospho-L-histidine.</text>
        <dbReference type="EC" id="2.7.13.3"/>
    </reaction>
</comment>
<accession>A0A1V1PI48</accession>
<dbReference type="InterPro" id="IPR004358">
    <property type="entry name" value="Sig_transdc_His_kin-like_C"/>
</dbReference>
<evidence type="ECO:0000256" key="2">
    <source>
        <dbReference type="ARBA" id="ARBA00004651"/>
    </source>
</evidence>
<dbReference type="InterPro" id="IPR036890">
    <property type="entry name" value="HATPase_C_sf"/>
</dbReference>
<feature type="domain" description="PAS" evidence="19">
    <location>
        <begin position="282"/>
        <end position="352"/>
    </location>
</feature>
<gene>
    <name evidence="20" type="ORF">OMM_00087</name>
</gene>
<evidence type="ECO:0000313" key="21">
    <source>
        <dbReference type="Proteomes" id="UP000189670"/>
    </source>
</evidence>
<dbReference type="Gene3D" id="3.40.50.2300">
    <property type="match status" value="1"/>
</dbReference>
<dbReference type="SUPFAM" id="SSF52172">
    <property type="entry name" value="CheY-like"/>
    <property type="match status" value="1"/>
</dbReference>
<dbReference type="PROSITE" id="PS50109">
    <property type="entry name" value="HIS_KIN"/>
    <property type="match status" value="1"/>
</dbReference>
<evidence type="ECO:0000256" key="14">
    <source>
        <dbReference type="PROSITE-ProRule" id="PRU00169"/>
    </source>
</evidence>